<name>K9UMH7_CHAP6</name>
<evidence type="ECO:0000313" key="1">
    <source>
        <dbReference type="EMBL" id="AFY95853.1"/>
    </source>
</evidence>
<proteinExistence type="predicted"/>
<dbReference type="KEGG" id="cmp:Cha6605_4945"/>
<dbReference type="HOGENOM" id="CLU_035659_0_0_3"/>
<organism evidence="1 2">
    <name type="scientific">Chamaesiphon minutus (strain ATCC 27169 / PCC 6605)</name>
    <dbReference type="NCBI Taxonomy" id="1173020"/>
    <lineage>
        <taxon>Bacteria</taxon>
        <taxon>Bacillati</taxon>
        <taxon>Cyanobacteriota</taxon>
        <taxon>Cyanophyceae</taxon>
        <taxon>Gomontiellales</taxon>
        <taxon>Chamaesiphonaceae</taxon>
        <taxon>Chamaesiphon</taxon>
    </lineage>
</organism>
<dbReference type="EMBL" id="CP003600">
    <property type="protein sequence ID" value="AFY95853.1"/>
    <property type="molecule type" value="Genomic_DNA"/>
</dbReference>
<dbReference type="RefSeq" id="WP_015161942.1">
    <property type="nucleotide sequence ID" value="NC_019697.1"/>
</dbReference>
<evidence type="ECO:0008006" key="3">
    <source>
        <dbReference type="Google" id="ProtNLM"/>
    </source>
</evidence>
<dbReference type="SUPFAM" id="SSF53756">
    <property type="entry name" value="UDP-Glycosyltransferase/glycogen phosphorylase"/>
    <property type="match status" value="1"/>
</dbReference>
<dbReference type="InterPro" id="IPR019994">
    <property type="entry name" value="Lipid-A-disac_synthase-rel_put"/>
</dbReference>
<dbReference type="PANTHER" id="PTHR39517">
    <property type="entry name" value="SLL0192 PROTEIN"/>
    <property type="match status" value="1"/>
</dbReference>
<dbReference type="eggNOG" id="COG4370">
    <property type="taxonomic scope" value="Bacteria"/>
</dbReference>
<evidence type="ECO:0000313" key="2">
    <source>
        <dbReference type="Proteomes" id="UP000010366"/>
    </source>
</evidence>
<dbReference type="OrthoDB" id="29253at2"/>
<dbReference type="AlphaFoldDB" id="K9UMH7"/>
<gene>
    <name evidence="1" type="ORF">Cha6605_4945</name>
</gene>
<protein>
    <recommendedName>
        <fullName evidence="3">Lipid-A-disaccharide synthase</fullName>
    </recommendedName>
</protein>
<sequence>MNSSDSTRSTKKVLFISNGHGEDLNAIQIVRALRQQVPDVEIGAMPIVGYGNAYRNLKIDIIGPTEALPSGGFVYNDRFKLLEDIRSGLFTLLWRQIQSVRKYGEDCEAIFAIGDVVVLLGAYLTGKPYISFMVSSSAYYEHRMQYPKLTEWLLKSDRCRQIFTRDRYTAELLNQQGYDKAIFVGFPAMDALEITGKDLQLSPNLPLVALLPGSRLPEAGTNLQLLLDLAIVTSPLFPNGIQFCAAITPNLCLPDATGAIPLQQVAAQRGWDYHPSGYLTHPDRQIKLRCLYDAFADILYQCDLVAGMAGTAIEQAVGLGKPIVQIPGAGPQFTYTFAEAQMRLLGSSIQTIGTKPATAETITQAAQAIQRTLGDEVYLQQCRENGMERIGGAGGGDAMARIFANRFLKTD</sequence>
<dbReference type="PANTHER" id="PTHR39517:SF1">
    <property type="entry name" value="LIPID-A-DISACCHARIDE SYNTHASE"/>
    <property type="match status" value="1"/>
</dbReference>
<keyword evidence="2" id="KW-1185">Reference proteome</keyword>
<accession>K9UMH7</accession>
<dbReference type="PATRIC" id="fig|1173020.3.peg.5663"/>
<dbReference type="Proteomes" id="UP000010366">
    <property type="component" value="Chromosome"/>
</dbReference>
<reference evidence="1 2" key="1">
    <citation type="submission" date="2012-05" db="EMBL/GenBank/DDBJ databases">
        <title>Finished chromosome of genome of Chamaesiphon sp. PCC 6605.</title>
        <authorList>
            <consortium name="US DOE Joint Genome Institute"/>
            <person name="Gugger M."/>
            <person name="Coursin T."/>
            <person name="Rippka R."/>
            <person name="Tandeau De Marsac N."/>
            <person name="Huntemann M."/>
            <person name="Wei C.-L."/>
            <person name="Han J."/>
            <person name="Detter J.C."/>
            <person name="Han C."/>
            <person name="Tapia R."/>
            <person name="Chen A."/>
            <person name="Kyrpides N."/>
            <person name="Mavromatis K."/>
            <person name="Markowitz V."/>
            <person name="Szeto E."/>
            <person name="Ivanova N."/>
            <person name="Pagani I."/>
            <person name="Pati A."/>
            <person name="Goodwin L."/>
            <person name="Nordberg H.P."/>
            <person name="Cantor M.N."/>
            <person name="Hua S.X."/>
            <person name="Woyke T."/>
            <person name="Kerfeld C.A."/>
        </authorList>
    </citation>
    <scope>NUCLEOTIDE SEQUENCE [LARGE SCALE GENOMIC DNA]</scope>
    <source>
        <strain evidence="2">ATCC 27169 / PCC 6605</strain>
    </source>
</reference>
<dbReference type="NCBIfam" id="TIGR03492">
    <property type="entry name" value="lipid-A-disaccharide synthase-related protein"/>
    <property type="match status" value="1"/>
</dbReference>
<dbReference type="STRING" id="1173020.Cha6605_4945"/>